<evidence type="ECO:0000256" key="5">
    <source>
        <dbReference type="ARBA" id="ARBA00023136"/>
    </source>
</evidence>
<dbReference type="GO" id="GO:0005886">
    <property type="term" value="C:plasma membrane"/>
    <property type="evidence" value="ECO:0007669"/>
    <property type="project" value="TreeGrafter"/>
</dbReference>
<dbReference type="AlphaFoldDB" id="A0A7S9LQ44"/>
<reference evidence="8 9" key="1">
    <citation type="submission" date="2020-11" db="EMBL/GenBank/DDBJ databases">
        <title>Description of Pontivivens ytuae sp. nov. isolated from deep sea sediment of Mariana Trench.</title>
        <authorList>
            <person name="Wang Z."/>
            <person name="Sun Q.-L."/>
            <person name="Xu X.-D."/>
            <person name="Tang Y.-Z."/>
            <person name="Zhang J."/>
        </authorList>
    </citation>
    <scope>NUCLEOTIDE SEQUENCE [LARGE SCALE GENOMIC DNA]</scope>
    <source>
        <strain evidence="8 9">MT2928</strain>
    </source>
</reference>
<keyword evidence="3 6" id="KW-0812">Transmembrane</keyword>
<keyword evidence="9" id="KW-1185">Reference proteome</keyword>
<feature type="domain" description="GtrA/DPMS transmembrane" evidence="7">
    <location>
        <begin position="22"/>
        <end position="135"/>
    </location>
</feature>
<keyword evidence="4 6" id="KW-1133">Transmembrane helix</keyword>
<evidence type="ECO:0000256" key="6">
    <source>
        <dbReference type="SAM" id="Phobius"/>
    </source>
</evidence>
<evidence type="ECO:0000259" key="7">
    <source>
        <dbReference type="Pfam" id="PF04138"/>
    </source>
</evidence>
<gene>
    <name evidence="8" type="ORF">I0K15_14880</name>
</gene>
<protein>
    <submittedName>
        <fullName evidence="8">GtrA family protein</fullName>
    </submittedName>
</protein>
<dbReference type="GO" id="GO:0000271">
    <property type="term" value="P:polysaccharide biosynthetic process"/>
    <property type="evidence" value="ECO:0007669"/>
    <property type="project" value="InterPro"/>
</dbReference>
<dbReference type="EMBL" id="CP064942">
    <property type="protein sequence ID" value="QPH53074.1"/>
    <property type="molecule type" value="Genomic_DNA"/>
</dbReference>
<evidence type="ECO:0000256" key="2">
    <source>
        <dbReference type="ARBA" id="ARBA00009399"/>
    </source>
</evidence>
<evidence type="ECO:0000313" key="8">
    <source>
        <dbReference type="EMBL" id="QPH53074.1"/>
    </source>
</evidence>
<evidence type="ECO:0000256" key="4">
    <source>
        <dbReference type="ARBA" id="ARBA00022989"/>
    </source>
</evidence>
<feature type="transmembrane region" description="Helical" evidence="6">
    <location>
        <begin position="20"/>
        <end position="41"/>
    </location>
</feature>
<name>A0A7S9LQ44_9RHOB</name>
<dbReference type="PANTHER" id="PTHR38459">
    <property type="entry name" value="PROPHAGE BACTOPRENOL-LINKED GLUCOSE TRANSLOCASE HOMOLOG"/>
    <property type="match status" value="1"/>
</dbReference>
<dbReference type="InterPro" id="IPR051401">
    <property type="entry name" value="GtrA_CellWall_Glycosyl"/>
</dbReference>
<organism evidence="8 9">
    <name type="scientific">Pontivivens ytuae</name>
    <dbReference type="NCBI Taxonomy" id="2789856"/>
    <lineage>
        <taxon>Bacteria</taxon>
        <taxon>Pseudomonadati</taxon>
        <taxon>Pseudomonadota</taxon>
        <taxon>Alphaproteobacteria</taxon>
        <taxon>Rhodobacterales</taxon>
        <taxon>Paracoccaceae</taxon>
        <taxon>Pontivivens</taxon>
    </lineage>
</organism>
<proteinExistence type="inferred from homology"/>
<keyword evidence="5 6" id="KW-0472">Membrane</keyword>
<sequence length="137" mass="15913">MTSFQKRRLHVLTRREFWRLVRFGVVGVCLAATYAGLFLGLREFGLTRWESNGIAFSISTALQYVAHTKWTFQSRIWDTGQQTKFLVVIGIGVVYSFIVTTKLTPFFGWPDWGAAACVIFTLPILNYILYRFWVFRV</sequence>
<dbReference type="Proteomes" id="UP000594800">
    <property type="component" value="Chromosome"/>
</dbReference>
<comment type="subcellular location">
    <subcellularLocation>
        <location evidence="1">Membrane</location>
        <topology evidence="1">Multi-pass membrane protein</topology>
    </subcellularLocation>
</comment>
<accession>A0A7S9LQ44</accession>
<evidence type="ECO:0000256" key="3">
    <source>
        <dbReference type="ARBA" id="ARBA00022692"/>
    </source>
</evidence>
<dbReference type="InterPro" id="IPR007267">
    <property type="entry name" value="GtrA_DPMS_TM"/>
</dbReference>
<dbReference type="RefSeq" id="WP_196102285.1">
    <property type="nucleotide sequence ID" value="NZ_CP064942.1"/>
</dbReference>
<comment type="similarity">
    <text evidence="2">Belongs to the GtrA family.</text>
</comment>
<evidence type="ECO:0000313" key="9">
    <source>
        <dbReference type="Proteomes" id="UP000594800"/>
    </source>
</evidence>
<feature type="transmembrane region" description="Helical" evidence="6">
    <location>
        <begin position="112"/>
        <end position="133"/>
    </location>
</feature>
<dbReference type="Pfam" id="PF04138">
    <property type="entry name" value="GtrA_DPMS_TM"/>
    <property type="match status" value="1"/>
</dbReference>
<dbReference type="PANTHER" id="PTHR38459:SF1">
    <property type="entry name" value="PROPHAGE BACTOPRENOL-LINKED GLUCOSE TRANSLOCASE HOMOLOG"/>
    <property type="match status" value="1"/>
</dbReference>
<feature type="transmembrane region" description="Helical" evidence="6">
    <location>
        <begin position="53"/>
        <end position="72"/>
    </location>
</feature>
<evidence type="ECO:0000256" key="1">
    <source>
        <dbReference type="ARBA" id="ARBA00004141"/>
    </source>
</evidence>
<feature type="transmembrane region" description="Helical" evidence="6">
    <location>
        <begin position="84"/>
        <end position="100"/>
    </location>
</feature>
<dbReference type="KEGG" id="poz:I0K15_14880"/>